<protein>
    <submittedName>
        <fullName evidence="2">Uncharacterized protein</fullName>
    </submittedName>
</protein>
<reference evidence="2" key="1">
    <citation type="submission" date="2019-07" db="EMBL/GenBank/DDBJ databases">
        <title>Biological characteristics of mucoid Acinetobacter baumannii from a general hospital in China.</title>
        <authorList>
            <person name="Hua X."/>
            <person name="Yu Y."/>
        </authorList>
    </citation>
    <scope>NUCLEOTIDE SEQUENCE [LARGE SCALE GENOMIC DNA]</scope>
    <source>
        <strain evidence="2">N41</strain>
    </source>
</reference>
<gene>
    <name evidence="2" type="ORF">FPK87_14335</name>
</gene>
<name>A0ABD5D982_ACIBA</name>
<accession>A0ABD5D982</accession>
<organism evidence="2">
    <name type="scientific">Acinetobacter baumannii</name>
    <dbReference type="NCBI Taxonomy" id="470"/>
    <lineage>
        <taxon>Bacteria</taxon>
        <taxon>Pseudomonadati</taxon>
        <taxon>Pseudomonadota</taxon>
        <taxon>Gammaproteobacteria</taxon>
        <taxon>Moraxellales</taxon>
        <taxon>Moraxellaceae</taxon>
        <taxon>Acinetobacter</taxon>
        <taxon>Acinetobacter calcoaceticus/baumannii complex</taxon>
    </lineage>
</organism>
<evidence type="ECO:0000313" key="2">
    <source>
        <dbReference type="EMBL" id="MDR8261632.1"/>
    </source>
</evidence>
<dbReference type="AlphaFoldDB" id="A0ABD5D982"/>
<proteinExistence type="predicted"/>
<comment type="caution">
    <text evidence="2">The sequence shown here is derived from an EMBL/GenBank/DDBJ whole genome shotgun (WGS) entry which is preliminary data.</text>
</comment>
<dbReference type="RefSeq" id="WP_004716613.1">
    <property type="nucleotide sequence ID" value="NZ_JAESHO010000001.1"/>
</dbReference>
<dbReference type="EMBL" id="VMBB01000021">
    <property type="protein sequence ID" value="MDR8261632.1"/>
    <property type="molecule type" value="Genomic_DNA"/>
</dbReference>
<sequence length="278" mass="29461">MARLEINWGKSPNDKTGDSARIGAQKMNSNFLEIYSFLSGMASGDTLPIAIPISRGGTGATTASGARKALGLGAAATKEVGVKEGDIMTVGTCGFGTDLSPLVLNVDDKTLDSFKSGELSYLSFDDVSAITLATRESNSKGQLGLRGLKNGKADLVLRVPKDGKFTPWVSVFHGGNAIVTAAGNIKYALNSARLRNDACITQNGTALVHQRTAVGTYTIQNCVLDRNQWVKELPIDEEGQPLFKAALTQSGTSLTVKVTKDGKAYDIPDGLWIDLHLI</sequence>
<evidence type="ECO:0000256" key="1">
    <source>
        <dbReference type="SAM" id="MobiDB-lite"/>
    </source>
</evidence>
<feature type="region of interest" description="Disordered" evidence="1">
    <location>
        <begin position="1"/>
        <end position="20"/>
    </location>
</feature>